<comment type="similarity">
    <text evidence="2 9">Belongs to the HEATR1/UTP10 family.</text>
</comment>
<dbReference type="InterPro" id="IPR016024">
    <property type="entry name" value="ARM-type_fold"/>
</dbReference>
<dbReference type="InterPro" id="IPR011989">
    <property type="entry name" value="ARM-like"/>
</dbReference>
<dbReference type="EMBL" id="LLZZ01000107">
    <property type="protein sequence ID" value="KTB07576.1"/>
    <property type="molecule type" value="Genomic_DNA"/>
</dbReference>
<dbReference type="GO" id="GO:0030688">
    <property type="term" value="C:preribosome, small subunit precursor"/>
    <property type="evidence" value="ECO:0007669"/>
    <property type="project" value="EnsemblFungi"/>
</dbReference>
<dbReference type="Pfam" id="PF23243">
    <property type="entry name" value="HEAT_HEATR1"/>
    <property type="match status" value="1"/>
</dbReference>
<name>A0A0W0EBN9_CANGB</name>
<evidence type="ECO:0000259" key="10">
    <source>
        <dbReference type="SMART" id="SM01036"/>
    </source>
</evidence>
<evidence type="ECO:0000256" key="1">
    <source>
        <dbReference type="ARBA" id="ARBA00004604"/>
    </source>
</evidence>
<evidence type="ECO:0000256" key="5">
    <source>
        <dbReference type="ARBA" id="ARBA00022552"/>
    </source>
</evidence>
<keyword evidence="7 9" id="KW-0687">Ribonucleoprotein</keyword>
<dbReference type="GO" id="GO:0030686">
    <property type="term" value="C:90S preribosome"/>
    <property type="evidence" value="ECO:0007669"/>
    <property type="project" value="EnsemblFungi"/>
</dbReference>
<reference evidence="11 12" key="1">
    <citation type="submission" date="2015-10" db="EMBL/GenBank/DDBJ databases">
        <title>Draft genomes sequences of Candida glabrata isolates 1A, 1B, 2A, 2B, 3A and 3B.</title>
        <authorList>
            <person name="Haavelsrud O.E."/>
            <person name="Gaustad P."/>
        </authorList>
    </citation>
    <scope>NUCLEOTIDE SEQUENCE [LARGE SCALE GENOMIC DNA]</scope>
    <source>
        <strain evidence="11">910700640</strain>
    </source>
</reference>
<evidence type="ECO:0000256" key="4">
    <source>
        <dbReference type="ARBA" id="ARBA00022517"/>
    </source>
</evidence>
<dbReference type="InterPro" id="IPR040191">
    <property type="entry name" value="UTP10"/>
</dbReference>
<keyword evidence="6 9" id="KW-0539">Nucleus</keyword>
<dbReference type="VEuPathDB" id="FungiDB:B1J91_G04411g"/>
<evidence type="ECO:0000256" key="6">
    <source>
        <dbReference type="ARBA" id="ARBA00023242"/>
    </source>
</evidence>
<evidence type="ECO:0000313" key="11">
    <source>
        <dbReference type="EMBL" id="KTB07576.1"/>
    </source>
</evidence>
<dbReference type="Proteomes" id="UP000054886">
    <property type="component" value="Unassembled WGS sequence"/>
</dbReference>
<dbReference type="InterPro" id="IPR056473">
    <property type="entry name" value="HEAT_Utp10/HEAT1"/>
</dbReference>
<evidence type="ECO:0000313" key="12">
    <source>
        <dbReference type="Proteomes" id="UP000054886"/>
    </source>
</evidence>
<accession>A0A0W0EBN9</accession>
<evidence type="ECO:0000256" key="7">
    <source>
        <dbReference type="ARBA" id="ARBA00023274"/>
    </source>
</evidence>
<gene>
    <name evidence="11" type="ORF">AO440_001664</name>
</gene>
<dbReference type="FunFam" id="1.25.10.10:FF:000530">
    <property type="entry name" value="UTP10p Nucleolar protein"/>
    <property type="match status" value="1"/>
</dbReference>
<dbReference type="GO" id="GO:0034511">
    <property type="term" value="F:U3 snoRNA binding"/>
    <property type="evidence" value="ECO:0007669"/>
    <property type="project" value="EnsemblFungi"/>
</dbReference>
<evidence type="ECO:0000256" key="8">
    <source>
        <dbReference type="PROSITE-ProRule" id="PRU00103"/>
    </source>
</evidence>
<comment type="function">
    <text evidence="9">Involved in nucleolar processing of pre-18S ribosomal RNA.</text>
</comment>
<proteinExistence type="inferred from homology"/>
<dbReference type="GO" id="GO:0032040">
    <property type="term" value="C:small-subunit processome"/>
    <property type="evidence" value="ECO:0007669"/>
    <property type="project" value="EnsemblFungi"/>
</dbReference>
<dbReference type="VEuPathDB" id="FungiDB:CAGL0G04411g"/>
<comment type="subunit">
    <text evidence="9">Component of the ribosomal small subunit (SSU) processome.</text>
</comment>
<sequence>MSSLSDQLAQVAASNASVAFDRKKRQKLHSASLIYNPKTAATQDYETIFENALGALQELCDIEPRFQVFSKTLFSETSITIDRNVQSKEENKNLDNAINAYLLMVSSKWHLAPALHATEWLVRRFQIHVHNTEILLLSTLNYYQSPIFKRILNIVKLPALFQPLSNFVKNDSNPTNITIIKMFNDTDFLKLYSNYLSKCIKHKSTYTNQLLFVTCCFINLIAFNSSNDEKLEFLVPIILEIAAKLLASGSTDCQIAAHTILIVFTAALPLKKDIVVAAIETILANLKDKKAEQSAFWAVIKISQTLKGQQAIEHLPANIYKIFDKHYTWVRVLDLLTEEPSIKCDKFMTSYIRAMIRFDHSKLDMVVPLVQKLSLEKYEFRSIVIDLIHLSEVLEDKSKLIDLFEFLVKENESLVINCLSSLNLTGEMFEIRLTTSLFSKTNDDNELELLKTLNSHKNTSSDKKEETKPFKQFLEENSEFIVTSNKSMISEDDEKFNKILGLFIEAIGTGYQAGLFLSSFMTTLEARLTFLLRVIVSPSAPIALRLLAMNNISKYIQSIDKELNLFTLIPFLLVAQSGSSKNLKISVKKILGQIGNRPFTKHYFMSNQLYGEGKDIKVPSPSDSEMWIKNFIENYVVENVDISGVFIPKQAEKVFLLFWAQQVLDIHLPYPQYMILNFLGKYVPNTASYSGLFEESISSYLERREELLLRCALNKTDPIQFETAMVNLISNKEKHHFMLDFIINVLQSDYEDLIQILVDRLVEVFATFKTSNQLRIVQEILQSVTKEDQIYDALGTLQSLQIDPDTFVCIFKENSINSESDVTSFPKRRRRRSSTNKAALQSAEVSQIAEDHLKKLTIMLETLDKQKVKGSEELLSSLFFTLADFETLDQDGGLPVLYAEELLASAMLNTIRSLKDQGLTQLQNVRADIIVSAIRTSSSPQVQNKLLLVIGELATLSSEIVLHSVMPIFTFMGAHSVRQDDEFTTQVVEKTILTVVPAFLAANSENITEEIEFLVMSFATALQHIPKHRRLRLFTTLVQALGSDNSLGPLLLLISQQYSNAVKSFKISESRSLVEFTKLLLSKFEVQEQITGFRKFLELYEKLLLANKNPEKKVTLETQALFSSKILNLTQSEFCDLTNNSYDFLTKVIVDTNDDYYDSSRNFKIRLYSIILDPTVSNATRKALDESYSSVLKMILSLIADYPDIFVFETNENSEKQNSVHFIGDILEEIKQSLYGLLHAILDVLPINVFLTTTVPLLESSVDKEIRYHIASNIFDKFENETVDDHELTQSVVHTLNEKIPQEENNVAQVLLNLQSSLINKYGSFFDNNLLVEVLNLASGLISTGPRELQISSIAVITNCVSVMGVKFISFYPKVVPICIKLFNETRASKEELAPQLQLSILLLFTALVKSIPSFLTSDLISLMKLIFFSSGVEVTTRLSVIQLVTEKLDLKNVLGTLLKVWNSEVKESGDSTAISLFLSLLEGTVEKIEKKSATSQSPLFFKLLICLFEFRSQSEFDTNTISRIESSVYAVANTYVLKLNDKVFRPLFVILIKWAFDGEGVSSESITEKERLTAFFKFFNRLQENLKGIITSYFTYLIEPVNELLKRFISGDISDVNLRRLLLNSLTSSLKYDRDEYWQSTSRFELICPSLVNQLSNIEPTIGKYLVKAIGSLAAKNSSVDEHNQMMNKLLVEHMKATCSSNEKLWAVRTVKLIYSKVGESWLVLLPQMVPIIAELLEDDNEEVESEVRGGLVRVMENVLGEPFDRYLD</sequence>
<dbReference type="GO" id="GO:0000480">
    <property type="term" value="P:endonucleolytic cleavage in 5'-ETS of tricistronic rRNA transcript (SSU-rRNA, 5.8S rRNA, LSU-rRNA)"/>
    <property type="evidence" value="ECO:0007669"/>
    <property type="project" value="EnsemblFungi"/>
</dbReference>
<evidence type="ECO:0000256" key="3">
    <source>
        <dbReference type="ARBA" id="ARBA00015399"/>
    </source>
</evidence>
<feature type="domain" description="BP28 C-terminal" evidence="10">
    <location>
        <begin position="1491"/>
        <end position="1638"/>
    </location>
</feature>
<dbReference type="PANTHER" id="PTHR13457:SF1">
    <property type="entry name" value="HEAT REPEAT-CONTAINING PROTEIN 1"/>
    <property type="match status" value="1"/>
</dbReference>
<feature type="repeat" description="HEAT" evidence="8">
    <location>
        <begin position="1730"/>
        <end position="1768"/>
    </location>
</feature>
<evidence type="ECO:0000256" key="9">
    <source>
        <dbReference type="RuleBase" id="RU367065"/>
    </source>
</evidence>
<organism evidence="11 12">
    <name type="scientific">Candida glabrata</name>
    <name type="common">Yeast</name>
    <name type="synonym">Torulopsis glabrata</name>
    <dbReference type="NCBI Taxonomy" id="5478"/>
    <lineage>
        <taxon>Eukaryota</taxon>
        <taxon>Fungi</taxon>
        <taxon>Dikarya</taxon>
        <taxon>Ascomycota</taxon>
        <taxon>Saccharomycotina</taxon>
        <taxon>Saccharomycetes</taxon>
        <taxon>Saccharomycetales</taxon>
        <taxon>Saccharomycetaceae</taxon>
        <taxon>Nakaseomyces</taxon>
    </lineage>
</organism>
<dbReference type="VEuPathDB" id="FungiDB:GWK60_G04213"/>
<dbReference type="SUPFAM" id="SSF48371">
    <property type="entry name" value="ARM repeat"/>
    <property type="match status" value="1"/>
</dbReference>
<comment type="subcellular location">
    <subcellularLocation>
        <location evidence="1 9">Nucleus</location>
        <location evidence="1 9">Nucleolus</location>
    </subcellularLocation>
</comment>
<dbReference type="PANTHER" id="PTHR13457">
    <property type="entry name" value="BAP28"/>
    <property type="match status" value="1"/>
</dbReference>
<evidence type="ECO:0000256" key="2">
    <source>
        <dbReference type="ARBA" id="ARBA00010559"/>
    </source>
</evidence>
<dbReference type="PROSITE" id="PS50077">
    <property type="entry name" value="HEAT_REPEAT"/>
    <property type="match status" value="1"/>
</dbReference>
<dbReference type="GO" id="GO:0045943">
    <property type="term" value="P:positive regulation of transcription by RNA polymerase I"/>
    <property type="evidence" value="ECO:0007669"/>
    <property type="project" value="EnsemblFungi"/>
</dbReference>
<dbReference type="GO" id="GO:0000472">
    <property type="term" value="P:endonucleolytic cleavage to generate mature 5'-end of SSU-rRNA from (SSU-rRNA, 5.8S rRNA, LSU-rRNA)"/>
    <property type="evidence" value="ECO:0007669"/>
    <property type="project" value="EnsemblFungi"/>
</dbReference>
<dbReference type="InterPro" id="IPR012954">
    <property type="entry name" value="BP28_C_dom"/>
</dbReference>
<dbReference type="Pfam" id="PF08146">
    <property type="entry name" value="BP28CT"/>
    <property type="match status" value="1"/>
</dbReference>
<dbReference type="Gene3D" id="1.25.10.10">
    <property type="entry name" value="Leucine-rich Repeat Variant"/>
    <property type="match status" value="1"/>
</dbReference>
<dbReference type="InterPro" id="IPR021133">
    <property type="entry name" value="HEAT_type_2"/>
</dbReference>
<dbReference type="SMART" id="SM01036">
    <property type="entry name" value="BP28CT"/>
    <property type="match status" value="1"/>
</dbReference>
<dbReference type="VEuPathDB" id="FungiDB:GVI51_G04235"/>
<dbReference type="GO" id="GO:0034455">
    <property type="term" value="C:t-UTP complex"/>
    <property type="evidence" value="ECO:0007669"/>
    <property type="project" value="EnsemblFungi"/>
</dbReference>
<dbReference type="InterPro" id="IPR022125">
    <property type="entry name" value="U3snoRNP10_N"/>
</dbReference>
<keyword evidence="5 9" id="KW-0698">rRNA processing</keyword>
<keyword evidence="4 9" id="KW-0690">Ribosome biogenesis</keyword>
<dbReference type="Pfam" id="PF12397">
    <property type="entry name" value="U3snoRNP10"/>
    <property type="match status" value="1"/>
</dbReference>
<protein>
    <recommendedName>
        <fullName evidence="3 9">U3 small nucleolar RNA-associated protein 10</fullName>
    </recommendedName>
</protein>
<dbReference type="GO" id="GO:0000447">
    <property type="term" value="P:endonucleolytic cleavage in ITS1 to separate SSU-rRNA from 5.8S rRNA and LSU-rRNA from tricistronic rRNA transcript (SSU-rRNA, 5.8S rRNA, LSU-rRNA)"/>
    <property type="evidence" value="ECO:0007669"/>
    <property type="project" value="EnsemblFungi"/>
</dbReference>
<dbReference type="GO" id="GO:0033553">
    <property type="term" value="C:rDNA heterochromatin"/>
    <property type="evidence" value="ECO:0007669"/>
    <property type="project" value="EnsemblFungi"/>
</dbReference>
<comment type="caution">
    <text evidence="11">The sequence shown here is derived from an EMBL/GenBank/DDBJ whole genome shotgun (WGS) entry which is preliminary data.</text>
</comment>